<evidence type="ECO:0000256" key="3">
    <source>
        <dbReference type="ARBA" id="ARBA00023172"/>
    </source>
</evidence>
<dbReference type="PANTHER" id="PTHR30461">
    <property type="entry name" value="DNA-INVERTASE FROM LAMBDOID PROPHAGE"/>
    <property type="match status" value="1"/>
</dbReference>
<dbReference type="PROSITE" id="PS00397">
    <property type="entry name" value="RECOMBINASES_1"/>
    <property type="match status" value="1"/>
</dbReference>
<dbReference type="PANTHER" id="PTHR30461:SF2">
    <property type="entry name" value="SERINE RECOMBINASE PINE-RELATED"/>
    <property type="match status" value="1"/>
</dbReference>
<sequence>MAAAAVRRASTKFRAVDYLRVSTEEQVKGYGIAYTGKRTKRHIATKGWRHARTYADEGFSGSLEAHERPDLNRLMQDARQVPRPFDVVCVAEERAIGRAGRAFWPWVWELEDLGVFVAIVKGDYDNTTAEGRSRMRKAADRAEDERETIRERTQGGLQEKAEDGGYIGGKVPYGYRVINRGVRGESRLVIDDHQSCPVNCTAMHEAECLRDGRQCYVETRDWEEVAKSLNARGYRRRNGQPWGYHAARQQILSDIILEARQLFRGSHYVQRDADGKTTYGEPVTIKLDPIFTPDEVAELRSANQKPPRKPSTFRVYTLSGQIHSPCGKRYVGGGKGRRERQYRCQGRTAAYPGATTCECAYLRAEPIEQEAWKRIQHLLGDLGQLKAMAEDWLGYRSGSRVNFAERIAELDKQIAAQQKAVNITISVTAKQVAIEEELSEEESERRLAEVIAPLQQELTKLKRDRTDVASWQEESDDAEDRLTQLVQLAEMAQHRLHNMPLDKQQELMTVLNCEVTLIADLPQGRKGQPCALASWFSQRNMGVPLLTENAWEKVAPLIDWQPRNLSPRTVLAGILYKVRTDTPWKSVPSVFGSPATLQTYWTRWRRSGFWERAMEALADEPWTALPSPPSPKLTLRCLIEPQVLLESEGRPVESAAPGSPAARRPRRRPPPAARHPTPRCSRS</sequence>
<evidence type="ECO:0000313" key="8">
    <source>
        <dbReference type="EMBL" id="MDT0378395.1"/>
    </source>
</evidence>
<feature type="coiled-coil region" evidence="5">
    <location>
        <begin position="461"/>
        <end position="488"/>
    </location>
</feature>
<dbReference type="InterPro" id="IPR050639">
    <property type="entry name" value="SSR_resolvase"/>
</dbReference>
<dbReference type="Pfam" id="PF00239">
    <property type="entry name" value="Resolvase"/>
    <property type="match status" value="1"/>
</dbReference>
<dbReference type="Proteomes" id="UP001183414">
    <property type="component" value="Unassembled WGS sequence"/>
</dbReference>
<keyword evidence="9" id="KW-1185">Reference proteome</keyword>
<dbReference type="EMBL" id="JAVREQ010000003">
    <property type="protein sequence ID" value="MDT0378395.1"/>
    <property type="molecule type" value="Genomic_DNA"/>
</dbReference>
<evidence type="ECO:0000256" key="2">
    <source>
        <dbReference type="ARBA" id="ARBA00023125"/>
    </source>
</evidence>
<protein>
    <submittedName>
        <fullName evidence="8">Recombinase family protein</fullName>
    </submittedName>
</protein>
<dbReference type="InterPro" id="IPR006119">
    <property type="entry name" value="Resolv_N"/>
</dbReference>
<evidence type="ECO:0000313" key="9">
    <source>
        <dbReference type="Proteomes" id="UP001183414"/>
    </source>
</evidence>
<feature type="active site" description="O-(5'-phospho-DNA)-serine intermediate" evidence="4">
    <location>
        <position position="22"/>
    </location>
</feature>
<dbReference type="PROSITE" id="PS51736">
    <property type="entry name" value="RECOMBINASES_3"/>
    <property type="match status" value="1"/>
</dbReference>
<feature type="domain" description="Resolvase/invertase-type recombinase catalytic" evidence="7">
    <location>
        <begin position="14"/>
        <end position="164"/>
    </location>
</feature>
<keyword evidence="2" id="KW-0238">DNA-binding</keyword>
<dbReference type="SUPFAM" id="SSF53041">
    <property type="entry name" value="Resolvase-like"/>
    <property type="match status" value="1"/>
</dbReference>
<dbReference type="InterPro" id="IPR025161">
    <property type="entry name" value="IS402-like_dom"/>
</dbReference>
<feature type="region of interest" description="Disordered" evidence="6">
    <location>
        <begin position="130"/>
        <end position="163"/>
    </location>
</feature>
<dbReference type="Gene3D" id="3.90.1750.20">
    <property type="entry name" value="Putative Large Serine Recombinase, Chain B, Domain 2"/>
    <property type="match status" value="1"/>
</dbReference>
<proteinExistence type="predicted"/>
<dbReference type="InterPro" id="IPR038109">
    <property type="entry name" value="DNA_bind_recomb_sf"/>
</dbReference>
<dbReference type="RefSeq" id="WP_311672280.1">
    <property type="nucleotide sequence ID" value="NZ_JAVREQ010000003.1"/>
</dbReference>
<dbReference type="Gene3D" id="3.40.50.1390">
    <property type="entry name" value="Resolvase, N-terminal catalytic domain"/>
    <property type="match status" value="1"/>
</dbReference>
<evidence type="ECO:0000256" key="1">
    <source>
        <dbReference type="ARBA" id="ARBA00022908"/>
    </source>
</evidence>
<keyword evidence="5" id="KW-0175">Coiled coil</keyword>
<evidence type="ECO:0000259" key="7">
    <source>
        <dbReference type="PROSITE" id="PS51736"/>
    </source>
</evidence>
<evidence type="ECO:0000256" key="4">
    <source>
        <dbReference type="PROSITE-ProRule" id="PRU10137"/>
    </source>
</evidence>
<dbReference type="Pfam" id="PF13340">
    <property type="entry name" value="DUF4096"/>
    <property type="match status" value="1"/>
</dbReference>
<keyword evidence="1" id="KW-0229">DNA integration</keyword>
<gene>
    <name evidence="8" type="ORF">RM572_06320</name>
</gene>
<reference evidence="9" key="1">
    <citation type="submission" date="2023-07" db="EMBL/GenBank/DDBJ databases">
        <title>30 novel species of actinomycetes from the DSMZ collection.</title>
        <authorList>
            <person name="Nouioui I."/>
        </authorList>
    </citation>
    <scope>NUCLEOTIDE SEQUENCE [LARGE SCALE GENOMIC DNA]</scope>
    <source>
        <strain evidence="9">DSM 42041</strain>
    </source>
</reference>
<name>A0ABU2NN40_9ACTN</name>
<feature type="region of interest" description="Disordered" evidence="6">
    <location>
        <begin position="648"/>
        <end position="683"/>
    </location>
</feature>
<accession>A0ABU2NN40</accession>
<evidence type="ECO:0000256" key="6">
    <source>
        <dbReference type="SAM" id="MobiDB-lite"/>
    </source>
</evidence>
<evidence type="ECO:0000256" key="5">
    <source>
        <dbReference type="SAM" id="Coils"/>
    </source>
</evidence>
<dbReference type="SMART" id="SM00857">
    <property type="entry name" value="Resolvase"/>
    <property type="match status" value="1"/>
</dbReference>
<keyword evidence="3" id="KW-0233">DNA recombination</keyword>
<feature type="compositionally biased region" description="Low complexity" evidence="6">
    <location>
        <begin position="674"/>
        <end position="683"/>
    </location>
</feature>
<dbReference type="InterPro" id="IPR006118">
    <property type="entry name" value="Recombinase_CS"/>
</dbReference>
<dbReference type="CDD" id="cd00338">
    <property type="entry name" value="Ser_Recombinase"/>
    <property type="match status" value="1"/>
</dbReference>
<comment type="caution">
    <text evidence="8">The sequence shown here is derived from an EMBL/GenBank/DDBJ whole genome shotgun (WGS) entry which is preliminary data.</text>
</comment>
<dbReference type="InterPro" id="IPR036162">
    <property type="entry name" value="Resolvase-like_N_sf"/>
</dbReference>
<organism evidence="8 9">
    <name type="scientific">Streptomyces hazeniae</name>
    <dbReference type="NCBI Taxonomy" id="3075538"/>
    <lineage>
        <taxon>Bacteria</taxon>
        <taxon>Bacillati</taxon>
        <taxon>Actinomycetota</taxon>
        <taxon>Actinomycetes</taxon>
        <taxon>Kitasatosporales</taxon>
        <taxon>Streptomycetaceae</taxon>
        <taxon>Streptomyces</taxon>
    </lineage>
</organism>
<feature type="compositionally biased region" description="Basic and acidic residues" evidence="6">
    <location>
        <begin position="131"/>
        <end position="163"/>
    </location>
</feature>